<feature type="transmembrane region" description="Helical" evidence="6">
    <location>
        <begin position="34"/>
        <end position="53"/>
    </location>
</feature>
<feature type="transmembrane region" description="Helical" evidence="6">
    <location>
        <begin position="188"/>
        <end position="210"/>
    </location>
</feature>
<dbReference type="Proteomes" id="UP000255469">
    <property type="component" value="Unassembled WGS sequence"/>
</dbReference>
<evidence type="ECO:0000256" key="2">
    <source>
        <dbReference type="ARBA" id="ARBA00022475"/>
    </source>
</evidence>
<evidence type="ECO:0000259" key="7">
    <source>
        <dbReference type="Pfam" id="PF00892"/>
    </source>
</evidence>
<feature type="transmembrane region" description="Helical" evidence="6">
    <location>
        <begin position="162"/>
        <end position="182"/>
    </location>
</feature>
<dbReference type="GO" id="GO:0005886">
    <property type="term" value="C:plasma membrane"/>
    <property type="evidence" value="ECO:0007669"/>
    <property type="project" value="UniProtKB-SubCell"/>
</dbReference>
<keyword evidence="3 6" id="KW-0812">Transmembrane</keyword>
<dbReference type="InterPro" id="IPR050638">
    <property type="entry name" value="AA-Vitamin_Transporters"/>
</dbReference>
<dbReference type="SUPFAM" id="SSF103481">
    <property type="entry name" value="Multidrug resistance efflux transporter EmrE"/>
    <property type="match status" value="2"/>
</dbReference>
<feature type="transmembrane region" description="Helical" evidence="6">
    <location>
        <begin position="282"/>
        <end position="299"/>
    </location>
</feature>
<feature type="domain" description="EamA" evidence="7">
    <location>
        <begin position="37"/>
        <end position="179"/>
    </location>
</feature>
<keyword evidence="2" id="KW-1003">Cell membrane</keyword>
<keyword evidence="5 6" id="KW-0472">Membrane</keyword>
<feature type="transmembrane region" description="Helical" evidence="6">
    <location>
        <begin position="73"/>
        <end position="94"/>
    </location>
</feature>
<gene>
    <name evidence="8" type="ORF">NCTC13067_00950</name>
</gene>
<evidence type="ECO:0000256" key="4">
    <source>
        <dbReference type="ARBA" id="ARBA00022989"/>
    </source>
</evidence>
<feature type="transmembrane region" description="Helical" evidence="6">
    <location>
        <begin position="217"/>
        <end position="239"/>
    </location>
</feature>
<evidence type="ECO:0000313" key="9">
    <source>
        <dbReference type="Proteomes" id="UP000255469"/>
    </source>
</evidence>
<comment type="subcellular location">
    <subcellularLocation>
        <location evidence="1">Cell membrane</location>
        <topology evidence="1">Multi-pass membrane protein</topology>
    </subcellularLocation>
</comment>
<dbReference type="InterPro" id="IPR000620">
    <property type="entry name" value="EamA_dom"/>
</dbReference>
<feature type="transmembrane region" description="Helical" evidence="6">
    <location>
        <begin position="106"/>
        <end position="126"/>
    </location>
</feature>
<evidence type="ECO:0000313" key="8">
    <source>
        <dbReference type="EMBL" id="SUB87285.1"/>
    </source>
</evidence>
<proteinExistence type="predicted"/>
<feature type="transmembrane region" description="Helical" evidence="6">
    <location>
        <begin position="251"/>
        <end position="270"/>
    </location>
</feature>
<keyword evidence="4 6" id="KW-1133">Transmembrane helix</keyword>
<dbReference type="PANTHER" id="PTHR32322">
    <property type="entry name" value="INNER MEMBRANE TRANSPORTER"/>
    <property type="match status" value="1"/>
</dbReference>
<dbReference type="Pfam" id="PF00892">
    <property type="entry name" value="EamA"/>
    <property type="match status" value="2"/>
</dbReference>
<protein>
    <submittedName>
        <fullName evidence="8">Predicted permease, DMT superfamily</fullName>
    </submittedName>
</protein>
<evidence type="ECO:0000256" key="3">
    <source>
        <dbReference type="ARBA" id="ARBA00022692"/>
    </source>
</evidence>
<feature type="transmembrane region" description="Helical" evidence="6">
    <location>
        <begin position="305"/>
        <end position="323"/>
    </location>
</feature>
<reference evidence="8 9" key="1">
    <citation type="submission" date="2018-06" db="EMBL/GenBank/DDBJ databases">
        <authorList>
            <consortium name="Pathogen Informatics"/>
            <person name="Doyle S."/>
        </authorList>
    </citation>
    <scope>NUCLEOTIDE SEQUENCE [LARGE SCALE GENOMIC DNA]</scope>
    <source>
        <strain evidence="8 9">NCTC13067</strain>
    </source>
</reference>
<dbReference type="PANTHER" id="PTHR32322:SF18">
    <property type="entry name" value="S-ADENOSYLMETHIONINE_S-ADENOSYLHOMOCYSTEINE TRANSPORTER"/>
    <property type="match status" value="1"/>
</dbReference>
<dbReference type="AlphaFoldDB" id="A0A379E3P8"/>
<dbReference type="EMBL" id="UGTM01000001">
    <property type="protein sequence ID" value="SUB87285.1"/>
    <property type="molecule type" value="Genomic_DNA"/>
</dbReference>
<accession>A0A379E3P8</accession>
<evidence type="ECO:0000256" key="6">
    <source>
        <dbReference type="SAM" id="Phobius"/>
    </source>
</evidence>
<name>A0A379E3P8_9BACT</name>
<evidence type="ECO:0000256" key="1">
    <source>
        <dbReference type="ARBA" id="ARBA00004651"/>
    </source>
</evidence>
<evidence type="ECO:0000256" key="5">
    <source>
        <dbReference type="ARBA" id="ARBA00023136"/>
    </source>
</evidence>
<feature type="transmembrane region" description="Helical" evidence="6">
    <location>
        <begin position="138"/>
        <end position="155"/>
    </location>
</feature>
<dbReference type="InterPro" id="IPR037185">
    <property type="entry name" value="EmrE-like"/>
</dbReference>
<organism evidence="8 9">
    <name type="scientific">Prevotella denticola</name>
    <dbReference type="NCBI Taxonomy" id="28129"/>
    <lineage>
        <taxon>Bacteria</taxon>
        <taxon>Pseudomonadati</taxon>
        <taxon>Bacteroidota</taxon>
        <taxon>Bacteroidia</taxon>
        <taxon>Bacteroidales</taxon>
        <taxon>Prevotellaceae</taxon>
        <taxon>Prevotella</taxon>
    </lineage>
</organism>
<feature type="domain" description="EamA" evidence="7">
    <location>
        <begin position="191"/>
        <end position="324"/>
    </location>
</feature>
<sequence>MAPSLQWEGHQLPDTCQITLRTKMTQKKSIFQRPLWVTVFALTAAIAWGWAYPLIKSGFSEFGITSDMTGAKMLFAGIRFCISGLIILLIAGIGKRNFKVREAVDWWYILLFCMMNTTLHYAFFYFGLSHSEGSRAAILNSLSVFSVVIFACIFFKSDRLTVKKITGCLVGFAGILSLNLGGADSGQFTWLGDGMIILNALCGASASLLTRGLGRRIDVFVGTGYSLAIGGVLLIVPGLLMGGRLPQTTPLGITCLLLLIAISTLGFTLYNKLLTCNPVGKIAIYNSLIPIVGAVTSCLCLGEIFYIKYVIAGALAAGGIYLINK</sequence>